<evidence type="ECO:0000313" key="3">
    <source>
        <dbReference type="Proteomes" id="UP000273158"/>
    </source>
</evidence>
<dbReference type="GO" id="GO:0003677">
    <property type="term" value="F:DNA binding"/>
    <property type="evidence" value="ECO:0007669"/>
    <property type="project" value="UniProtKB-KW"/>
</dbReference>
<sequence length="165" mass="17805">MGIADDAVEVRAQGWRTLAALHGLIEQALERSLGEAVELSVVEYTVLDALGRQDGWHMRMQQLARATALSASATTRLVTRLEDRGLLTRVLCADDRRGIYTELTAAGQALYGRAKPIHDETLERALDDAQAQPELAPVVAALHDFALPVGAASLSPGRLAERRVG</sequence>
<reference evidence="2 3" key="1">
    <citation type="journal article" date="2015" name="Stand. Genomic Sci.">
        <title>Genomic Encyclopedia of Bacterial and Archaeal Type Strains, Phase III: the genomes of soil and plant-associated and newly described type strains.</title>
        <authorList>
            <person name="Whitman W.B."/>
            <person name="Woyke T."/>
            <person name="Klenk H.P."/>
            <person name="Zhou Y."/>
            <person name="Lilburn T.G."/>
            <person name="Beck B.J."/>
            <person name="De Vos P."/>
            <person name="Vandamme P."/>
            <person name="Eisen J.A."/>
            <person name="Garrity G."/>
            <person name="Hugenholtz P."/>
            <person name="Kyrpides N.C."/>
        </authorList>
    </citation>
    <scope>NUCLEOTIDE SEQUENCE [LARGE SCALE GENOMIC DNA]</scope>
    <source>
        <strain evidence="2 3">S2T63</strain>
    </source>
</reference>
<dbReference type="RefSeq" id="WP_121059176.1">
    <property type="nucleotide sequence ID" value="NZ_RCDB01000002.1"/>
</dbReference>
<dbReference type="Proteomes" id="UP000273158">
    <property type="component" value="Unassembled WGS sequence"/>
</dbReference>
<dbReference type="PROSITE" id="PS50995">
    <property type="entry name" value="HTH_MARR_2"/>
    <property type="match status" value="1"/>
</dbReference>
<proteinExistence type="predicted"/>
<dbReference type="InterPro" id="IPR036390">
    <property type="entry name" value="WH_DNA-bd_sf"/>
</dbReference>
<dbReference type="PANTHER" id="PTHR33164">
    <property type="entry name" value="TRANSCRIPTIONAL REGULATOR, MARR FAMILY"/>
    <property type="match status" value="1"/>
</dbReference>
<accession>A0A498C1I0</accession>
<dbReference type="InterPro" id="IPR036388">
    <property type="entry name" value="WH-like_DNA-bd_sf"/>
</dbReference>
<feature type="domain" description="HTH marR-type" evidence="1">
    <location>
        <begin position="11"/>
        <end position="147"/>
    </location>
</feature>
<dbReference type="GO" id="GO:0003700">
    <property type="term" value="F:DNA-binding transcription factor activity"/>
    <property type="evidence" value="ECO:0007669"/>
    <property type="project" value="InterPro"/>
</dbReference>
<dbReference type="InterPro" id="IPR000835">
    <property type="entry name" value="HTH_MarR-typ"/>
</dbReference>
<comment type="caution">
    <text evidence="2">The sequence shown here is derived from an EMBL/GenBank/DDBJ whole genome shotgun (WGS) entry which is preliminary data.</text>
</comment>
<dbReference type="SMART" id="SM00347">
    <property type="entry name" value="HTH_MARR"/>
    <property type="match status" value="1"/>
</dbReference>
<name>A0A498C1I0_9MICO</name>
<dbReference type="SUPFAM" id="SSF46785">
    <property type="entry name" value="Winged helix' DNA-binding domain"/>
    <property type="match status" value="1"/>
</dbReference>
<dbReference type="PANTHER" id="PTHR33164:SF99">
    <property type="entry name" value="MARR FAMILY REGULATORY PROTEIN"/>
    <property type="match status" value="1"/>
</dbReference>
<protein>
    <submittedName>
        <fullName evidence="2">DNA-binding MarR family transcriptional regulator</fullName>
    </submittedName>
</protein>
<dbReference type="InterPro" id="IPR039422">
    <property type="entry name" value="MarR/SlyA-like"/>
</dbReference>
<evidence type="ECO:0000313" key="2">
    <source>
        <dbReference type="EMBL" id="RLK49714.1"/>
    </source>
</evidence>
<dbReference type="Pfam" id="PF12802">
    <property type="entry name" value="MarR_2"/>
    <property type="match status" value="1"/>
</dbReference>
<organism evidence="2 3">
    <name type="scientific">Microbacterium telephonicum</name>
    <dbReference type="NCBI Taxonomy" id="1714841"/>
    <lineage>
        <taxon>Bacteria</taxon>
        <taxon>Bacillati</taxon>
        <taxon>Actinomycetota</taxon>
        <taxon>Actinomycetes</taxon>
        <taxon>Micrococcales</taxon>
        <taxon>Microbacteriaceae</taxon>
        <taxon>Microbacterium</taxon>
    </lineage>
</organism>
<dbReference type="AlphaFoldDB" id="A0A498C1I0"/>
<dbReference type="Gene3D" id="1.10.10.10">
    <property type="entry name" value="Winged helix-like DNA-binding domain superfamily/Winged helix DNA-binding domain"/>
    <property type="match status" value="1"/>
</dbReference>
<dbReference type="PRINTS" id="PR00598">
    <property type="entry name" value="HTHMARR"/>
</dbReference>
<keyword evidence="3" id="KW-1185">Reference proteome</keyword>
<dbReference type="OrthoDB" id="5195026at2"/>
<evidence type="ECO:0000259" key="1">
    <source>
        <dbReference type="PROSITE" id="PS50995"/>
    </source>
</evidence>
<gene>
    <name evidence="2" type="ORF">C7474_1875</name>
</gene>
<keyword evidence="2" id="KW-0238">DNA-binding</keyword>
<dbReference type="EMBL" id="RCDB01000002">
    <property type="protein sequence ID" value="RLK49714.1"/>
    <property type="molecule type" value="Genomic_DNA"/>
</dbReference>
<dbReference type="GO" id="GO:0006950">
    <property type="term" value="P:response to stress"/>
    <property type="evidence" value="ECO:0007669"/>
    <property type="project" value="TreeGrafter"/>
</dbReference>